<accession>A0A8X7NHV9</accession>
<dbReference type="OrthoDB" id="4014264at2759"/>
<name>A0A8X7NHV9_CANPA</name>
<evidence type="ECO:0000256" key="1">
    <source>
        <dbReference type="SAM" id="Phobius"/>
    </source>
</evidence>
<evidence type="ECO:0000313" key="3">
    <source>
        <dbReference type="Proteomes" id="UP000590412"/>
    </source>
</evidence>
<evidence type="ECO:0000313" key="2">
    <source>
        <dbReference type="EMBL" id="KAF6049009.1"/>
    </source>
</evidence>
<keyword evidence="1" id="KW-0472">Membrane</keyword>
<feature type="transmembrane region" description="Helical" evidence="1">
    <location>
        <begin position="12"/>
        <end position="30"/>
    </location>
</feature>
<sequence>MINNINNAHTHYTVWPIFYLFCFSMAFELFPPLNPPNDLTDVLPPITDLDPESTSLSSLSNITYHTISNRSRLTSKYFQSLINHNPKTVIYITDTNTSIAPIDEVLMHDNPSNLSTLTYLEIKHRFKKRVKYNYIPVSPCISSRTFQLDPPLMGIAWTHRVAISLRYTSTVGGSISGSTGSPYFFNTTTFGITLGEKLRLKYGKERAWDNLVACYSTESAARLFGYIPLQVIDSRLRVIKLNKSESIGEDDEEEKGLEWGQQWFRHPPRLVIDKSQSVRLVCDVGSREKLKCDTKSGSIRDPYGNEMIWENIY</sequence>
<keyword evidence="1" id="KW-1133">Transmembrane helix</keyword>
<gene>
    <name evidence="2" type="ORF">FOB60_004392</name>
</gene>
<proteinExistence type="predicted"/>
<dbReference type="EMBL" id="JABWAB010000006">
    <property type="protein sequence ID" value="KAF6049009.1"/>
    <property type="molecule type" value="Genomic_DNA"/>
</dbReference>
<reference evidence="2" key="1">
    <citation type="submission" date="2020-03" db="EMBL/GenBank/DDBJ databases">
        <title>FDA dAtabase for Regulatory Grade micrObial Sequences (FDA-ARGOS): Supporting development and validation of Infectious Disease Dx tests.</title>
        <authorList>
            <person name="Campos J."/>
            <person name="Goldberg B."/>
            <person name="Tallon L."/>
            <person name="Sadzewicz L."/>
            <person name="Vavikolanu K."/>
            <person name="Mehta A."/>
            <person name="Aluvathingal J."/>
            <person name="Nadendla S."/>
            <person name="Nandy P."/>
            <person name="Geyer C."/>
            <person name="Yan Y."/>
            <person name="Sichtig H."/>
        </authorList>
    </citation>
    <scope>NUCLEOTIDE SEQUENCE [LARGE SCALE GENOMIC DNA]</scope>
    <source>
        <strain evidence="2">FDAARGOS_652</strain>
    </source>
</reference>
<dbReference type="Proteomes" id="UP000590412">
    <property type="component" value="Unassembled WGS sequence"/>
</dbReference>
<organism evidence="2 3">
    <name type="scientific">Candida parapsilosis</name>
    <name type="common">Yeast</name>
    <dbReference type="NCBI Taxonomy" id="5480"/>
    <lineage>
        <taxon>Eukaryota</taxon>
        <taxon>Fungi</taxon>
        <taxon>Dikarya</taxon>
        <taxon>Ascomycota</taxon>
        <taxon>Saccharomycotina</taxon>
        <taxon>Pichiomycetes</taxon>
        <taxon>Debaryomycetaceae</taxon>
        <taxon>Candida/Lodderomyces clade</taxon>
        <taxon>Candida</taxon>
    </lineage>
</organism>
<dbReference type="AlphaFoldDB" id="A0A8X7NHV9"/>
<keyword evidence="1" id="KW-0812">Transmembrane</keyword>
<protein>
    <submittedName>
        <fullName evidence="2">Uncharacterized protein</fullName>
    </submittedName>
</protein>
<comment type="caution">
    <text evidence="2">The sequence shown here is derived from an EMBL/GenBank/DDBJ whole genome shotgun (WGS) entry which is preliminary data.</text>
</comment>